<dbReference type="Proteomes" id="UP001221757">
    <property type="component" value="Unassembled WGS sequence"/>
</dbReference>
<dbReference type="AlphaFoldDB" id="A0AAD7GB92"/>
<organism evidence="2 3">
    <name type="scientific">Mycena rosella</name>
    <name type="common">Pink bonnet</name>
    <name type="synonym">Agaricus rosellus</name>
    <dbReference type="NCBI Taxonomy" id="1033263"/>
    <lineage>
        <taxon>Eukaryota</taxon>
        <taxon>Fungi</taxon>
        <taxon>Dikarya</taxon>
        <taxon>Basidiomycota</taxon>
        <taxon>Agaricomycotina</taxon>
        <taxon>Agaricomycetes</taxon>
        <taxon>Agaricomycetidae</taxon>
        <taxon>Agaricales</taxon>
        <taxon>Marasmiineae</taxon>
        <taxon>Mycenaceae</taxon>
        <taxon>Mycena</taxon>
    </lineage>
</organism>
<feature type="compositionally biased region" description="Polar residues" evidence="1">
    <location>
        <begin position="1"/>
        <end position="17"/>
    </location>
</feature>
<dbReference type="EMBL" id="JARKIE010000152">
    <property type="protein sequence ID" value="KAJ7675126.1"/>
    <property type="molecule type" value="Genomic_DNA"/>
</dbReference>
<evidence type="ECO:0000313" key="2">
    <source>
        <dbReference type="EMBL" id="KAJ7675126.1"/>
    </source>
</evidence>
<comment type="caution">
    <text evidence="2">The sequence shown here is derived from an EMBL/GenBank/DDBJ whole genome shotgun (WGS) entry which is preliminary data.</text>
</comment>
<name>A0AAD7GB92_MYCRO</name>
<evidence type="ECO:0000313" key="3">
    <source>
        <dbReference type="Proteomes" id="UP001221757"/>
    </source>
</evidence>
<reference evidence="2" key="1">
    <citation type="submission" date="2023-03" db="EMBL/GenBank/DDBJ databases">
        <title>Massive genome expansion in bonnet fungi (Mycena s.s.) driven by repeated elements and novel gene families across ecological guilds.</title>
        <authorList>
            <consortium name="Lawrence Berkeley National Laboratory"/>
            <person name="Harder C.B."/>
            <person name="Miyauchi S."/>
            <person name="Viragh M."/>
            <person name="Kuo A."/>
            <person name="Thoen E."/>
            <person name="Andreopoulos B."/>
            <person name="Lu D."/>
            <person name="Skrede I."/>
            <person name="Drula E."/>
            <person name="Henrissat B."/>
            <person name="Morin E."/>
            <person name="Kohler A."/>
            <person name="Barry K."/>
            <person name="LaButti K."/>
            <person name="Morin E."/>
            <person name="Salamov A."/>
            <person name="Lipzen A."/>
            <person name="Mereny Z."/>
            <person name="Hegedus B."/>
            <person name="Baldrian P."/>
            <person name="Stursova M."/>
            <person name="Weitz H."/>
            <person name="Taylor A."/>
            <person name="Grigoriev I.V."/>
            <person name="Nagy L.G."/>
            <person name="Martin F."/>
            <person name="Kauserud H."/>
        </authorList>
    </citation>
    <scope>NUCLEOTIDE SEQUENCE</scope>
    <source>
        <strain evidence="2">CBHHK067</strain>
    </source>
</reference>
<gene>
    <name evidence="2" type="ORF">B0H17DRAFT_1140440</name>
</gene>
<evidence type="ECO:0000256" key="1">
    <source>
        <dbReference type="SAM" id="MobiDB-lite"/>
    </source>
</evidence>
<feature type="region of interest" description="Disordered" evidence="1">
    <location>
        <begin position="1"/>
        <end position="98"/>
    </location>
</feature>
<proteinExistence type="predicted"/>
<protein>
    <submittedName>
        <fullName evidence="2">Uncharacterized protein</fullName>
    </submittedName>
</protein>
<keyword evidence="3" id="KW-1185">Reference proteome</keyword>
<sequence length="157" mass="16785">MRQGSSQWYYSQDQNSAAGLHDGADERHPSAPTRQSGACEESPSRLAAARPPRNGEKATDNDKEAQGKGLHDTSGAFKPLSARRRTGAAPGGKKGQVQGLAQHGLVAAQGGTRPMVIDTHIRAHMWTPKAVNSPARLHPIRGLGRDTCKEEPENHIA</sequence>
<feature type="compositionally biased region" description="Basic and acidic residues" evidence="1">
    <location>
        <begin position="53"/>
        <end position="71"/>
    </location>
</feature>
<accession>A0AAD7GB92</accession>